<dbReference type="Proteomes" id="UP001175211">
    <property type="component" value="Unassembled WGS sequence"/>
</dbReference>
<feature type="signal peptide" evidence="1">
    <location>
        <begin position="1"/>
        <end position="20"/>
    </location>
</feature>
<dbReference type="RefSeq" id="XP_060334765.1">
    <property type="nucleotide sequence ID" value="XM_060472055.1"/>
</dbReference>
<sequence>MPSFSTLLVTVAAAAVLVRGADNTTEAADSLNEGTSFNAPVTPWEQDATPGWYYGDSPDNLPDSLNDLPWLKDGYLCSLLTQQNNGFQCPTSVPTPSSDGYIQTFSNYTGATQAVDYMTYGLVDTVESCKAMCNNVNGCIFVNSYHDVNGKNGSPLLTCSLFSQCHSVADSINRGGQTQPDGSIDYITNSDGYCKQRCSCGGA</sequence>
<name>A0AA39TYZ8_ARMTA</name>
<keyword evidence="3" id="KW-1185">Reference proteome</keyword>
<evidence type="ECO:0000313" key="2">
    <source>
        <dbReference type="EMBL" id="KAK0463455.1"/>
    </source>
</evidence>
<comment type="caution">
    <text evidence="2">The sequence shown here is derived from an EMBL/GenBank/DDBJ whole genome shotgun (WGS) entry which is preliminary data.</text>
</comment>
<feature type="chain" id="PRO_5041427401" description="Apple domain-containing protein" evidence="1">
    <location>
        <begin position="21"/>
        <end position="203"/>
    </location>
</feature>
<keyword evidence="1" id="KW-0732">Signal</keyword>
<reference evidence="2" key="1">
    <citation type="submission" date="2023-06" db="EMBL/GenBank/DDBJ databases">
        <authorList>
            <consortium name="Lawrence Berkeley National Laboratory"/>
            <person name="Ahrendt S."/>
            <person name="Sahu N."/>
            <person name="Indic B."/>
            <person name="Wong-Bajracharya J."/>
            <person name="Merenyi Z."/>
            <person name="Ke H.-M."/>
            <person name="Monk M."/>
            <person name="Kocsube S."/>
            <person name="Drula E."/>
            <person name="Lipzen A."/>
            <person name="Balint B."/>
            <person name="Henrissat B."/>
            <person name="Andreopoulos B."/>
            <person name="Martin F.M."/>
            <person name="Harder C.B."/>
            <person name="Rigling D."/>
            <person name="Ford K.L."/>
            <person name="Foster G.D."/>
            <person name="Pangilinan J."/>
            <person name="Papanicolaou A."/>
            <person name="Barry K."/>
            <person name="LaButti K."/>
            <person name="Viragh M."/>
            <person name="Koriabine M."/>
            <person name="Yan M."/>
            <person name="Riley R."/>
            <person name="Champramary S."/>
            <person name="Plett K.L."/>
            <person name="Tsai I.J."/>
            <person name="Slot J."/>
            <person name="Sipos G."/>
            <person name="Plett J."/>
            <person name="Nagy L.G."/>
            <person name="Grigoriev I.V."/>
        </authorList>
    </citation>
    <scope>NUCLEOTIDE SEQUENCE</scope>
    <source>
        <strain evidence="2">CCBAS 213</strain>
    </source>
</reference>
<dbReference type="GeneID" id="85355603"/>
<evidence type="ECO:0000256" key="1">
    <source>
        <dbReference type="SAM" id="SignalP"/>
    </source>
</evidence>
<organism evidence="2 3">
    <name type="scientific">Armillaria tabescens</name>
    <name type="common">Ringless honey mushroom</name>
    <name type="synonym">Agaricus tabescens</name>
    <dbReference type="NCBI Taxonomy" id="1929756"/>
    <lineage>
        <taxon>Eukaryota</taxon>
        <taxon>Fungi</taxon>
        <taxon>Dikarya</taxon>
        <taxon>Basidiomycota</taxon>
        <taxon>Agaricomycotina</taxon>
        <taxon>Agaricomycetes</taxon>
        <taxon>Agaricomycetidae</taxon>
        <taxon>Agaricales</taxon>
        <taxon>Marasmiineae</taxon>
        <taxon>Physalacriaceae</taxon>
        <taxon>Desarmillaria</taxon>
    </lineage>
</organism>
<gene>
    <name evidence="2" type="ORF">EV420DRAFT_1518316</name>
</gene>
<dbReference type="EMBL" id="JAUEPS010000007">
    <property type="protein sequence ID" value="KAK0463455.1"/>
    <property type="molecule type" value="Genomic_DNA"/>
</dbReference>
<dbReference type="AlphaFoldDB" id="A0AA39TYZ8"/>
<proteinExistence type="predicted"/>
<protein>
    <recommendedName>
        <fullName evidence="4">Apple domain-containing protein</fullName>
    </recommendedName>
</protein>
<evidence type="ECO:0000313" key="3">
    <source>
        <dbReference type="Proteomes" id="UP001175211"/>
    </source>
</evidence>
<evidence type="ECO:0008006" key="4">
    <source>
        <dbReference type="Google" id="ProtNLM"/>
    </source>
</evidence>
<accession>A0AA39TYZ8</accession>